<dbReference type="PANTHER" id="PTHR34227">
    <property type="entry name" value="CHAPERONE PROTEIN YCDY"/>
    <property type="match status" value="1"/>
</dbReference>
<dbReference type="SUPFAM" id="SSF89155">
    <property type="entry name" value="TorD-like"/>
    <property type="match status" value="1"/>
</dbReference>
<dbReference type="RefSeq" id="WP_132874654.1">
    <property type="nucleotide sequence ID" value="NZ_JAJUHT010000020.1"/>
</dbReference>
<sequence length="227" mass="25510">MDVVEIVNVHRGRNVAFNVFSKVFTDVPSDQTDKFFAVTAGHMASIAASSCNSSLLNGAGLLSAVYGTSDFENADMESTRLARSRDFTKLFALNEVSLYESVYVSPEKLIKQDAWSEVKAFYLSNFFKRVDDDRTIEDHVSMELQFMGLLSKNIADSLEAGDFEKAESALNAQLDFYNLHILRWVPEMCDKVIAEGEKLGTLFYPAYAHMLKGFIEEDSAFLKEMTE</sequence>
<reference evidence="2 3" key="1">
    <citation type="submission" date="2019-03" db="EMBL/GenBank/DDBJ databases">
        <title>Genomic Encyclopedia of Type Strains, Phase IV (KMG-IV): sequencing the most valuable type-strain genomes for metagenomic binning, comparative biology and taxonomic classification.</title>
        <authorList>
            <person name="Goeker M."/>
        </authorList>
    </citation>
    <scope>NUCLEOTIDE SEQUENCE [LARGE SCALE GENOMIC DNA]</scope>
    <source>
        <strain evidence="2 3">DSM 24984</strain>
    </source>
</reference>
<evidence type="ECO:0000313" key="2">
    <source>
        <dbReference type="EMBL" id="TCK58489.1"/>
    </source>
</evidence>
<dbReference type="Proteomes" id="UP000294614">
    <property type="component" value="Unassembled WGS sequence"/>
</dbReference>
<dbReference type="InterPro" id="IPR036411">
    <property type="entry name" value="TorD-like_sf"/>
</dbReference>
<gene>
    <name evidence="2" type="ORF">C8D98_2693</name>
</gene>
<keyword evidence="3" id="KW-1185">Reference proteome</keyword>
<keyword evidence="1" id="KW-0143">Chaperone</keyword>
<comment type="caution">
    <text evidence="2">The sequence shown here is derived from an EMBL/GenBank/DDBJ whole genome shotgun (WGS) entry which is preliminary data.</text>
</comment>
<proteinExistence type="predicted"/>
<organism evidence="2 3">
    <name type="scientific">Seleniivibrio woodruffii</name>
    <dbReference type="NCBI Taxonomy" id="1078050"/>
    <lineage>
        <taxon>Bacteria</taxon>
        <taxon>Pseudomonadati</taxon>
        <taxon>Deferribacterota</taxon>
        <taxon>Deferribacteres</taxon>
        <taxon>Deferribacterales</taxon>
        <taxon>Geovibrionaceae</taxon>
        <taxon>Seleniivibrio</taxon>
    </lineage>
</organism>
<dbReference type="OrthoDB" id="9795302at2"/>
<dbReference type="PANTHER" id="PTHR34227:SF1">
    <property type="entry name" value="DIMETHYL SULFOXIDE REDUCTASE CHAPERONE-RELATED"/>
    <property type="match status" value="1"/>
</dbReference>
<dbReference type="Pfam" id="PF02613">
    <property type="entry name" value="Nitrate_red_del"/>
    <property type="match status" value="1"/>
</dbReference>
<dbReference type="Gene3D" id="1.10.3480.10">
    <property type="entry name" value="TorD-like"/>
    <property type="match status" value="1"/>
</dbReference>
<evidence type="ECO:0000256" key="1">
    <source>
        <dbReference type="ARBA" id="ARBA00023186"/>
    </source>
</evidence>
<dbReference type="InterPro" id="IPR050289">
    <property type="entry name" value="TorD/DmsD_chaperones"/>
</dbReference>
<evidence type="ECO:0000313" key="3">
    <source>
        <dbReference type="Proteomes" id="UP000294614"/>
    </source>
</evidence>
<accession>A0A4R1K614</accession>
<dbReference type="InterPro" id="IPR020945">
    <property type="entry name" value="DMSO/NO3_reduct_chaperone"/>
</dbReference>
<dbReference type="EMBL" id="SMGG01000007">
    <property type="protein sequence ID" value="TCK58489.1"/>
    <property type="molecule type" value="Genomic_DNA"/>
</dbReference>
<name>A0A4R1K614_9BACT</name>
<protein>
    <submittedName>
        <fullName evidence="2">Nitrate reductase delta subunit</fullName>
    </submittedName>
</protein>
<dbReference type="AlphaFoldDB" id="A0A4R1K614"/>